<dbReference type="Proteomes" id="UP000494245">
    <property type="component" value="Unassembled WGS sequence"/>
</dbReference>
<dbReference type="PROSITE" id="PS51257">
    <property type="entry name" value="PROKAR_LIPOPROTEIN"/>
    <property type="match status" value="1"/>
</dbReference>
<feature type="chain" id="PRO_5028839517" description="Acyl-coenzyme A:6-aminopenicillanic acid acyl-transferase" evidence="1">
    <location>
        <begin position="31"/>
        <end position="439"/>
    </location>
</feature>
<dbReference type="Gene3D" id="3.60.60.10">
    <property type="entry name" value="Penicillin V Acylase, Chain A"/>
    <property type="match status" value="1"/>
</dbReference>
<dbReference type="NCBIfam" id="NF040521">
    <property type="entry name" value="C45_proenzyme"/>
    <property type="match status" value="1"/>
</dbReference>
<dbReference type="InterPro" id="IPR047803">
    <property type="entry name" value="DCD1A/B-like"/>
</dbReference>
<organism evidence="2 3">
    <name type="scientific">Fundidesulfovibrio magnetotacticus</name>
    <dbReference type="NCBI Taxonomy" id="2730080"/>
    <lineage>
        <taxon>Bacteria</taxon>
        <taxon>Pseudomonadati</taxon>
        <taxon>Thermodesulfobacteriota</taxon>
        <taxon>Desulfovibrionia</taxon>
        <taxon>Desulfovibrionales</taxon>
        <taxon>Desulfovibrionaceae</taxon>
        <taxon>Fundidesulfovibrio</taxon>
    </lineage>
</organism>
<feature type="signal peptide" evidence="1">
    <location>
        <begin position="1"/>
        <end position="30"/>
    </location>
</feature>
<dbReference type="PANTHER" id="PTHR35190">
    <property type="entry name" value="PROTEIN DCD1B"/>
    <property type="match status" value="1"/>
</dbReference>
<evidence type="ECO:0008006" key="4">
    <source>
        <dbReference type="Google" id="ProtNLM"/>
    </source>
</evidence>
<dbReference type="EMBL" id="BLTE01000004">
    <property type="protein sequence ID" value="GFK93496.1"/>
    <property type="molecule type" value="Genomic_DNA"/>
</dbReference>
<dbReference type="PANTHER" id="PTHR35190:SF2">
    <property type="entry name" value="PROTEIN DCD1B"/>
    <property type="match status" value="1"/>
</dbReference>
<evidence type="ECO:0000313" key="3">
    <source>
        <dbReference type="Proteomes" id="UP000494245"/>
    </source>
</evidence>
<evidence type="ECO:0000256" key="1">
    <source>
        <dbReference type="SAM" id="SignalP"/>
    </source>
</evidence>
<sequence>MSPKRNTFARLAAALCALLLLVGCSGSLQGIGAPPLPASENDAAARLPGSYTTGLIANLADLDPTDTFFLQQSFEQGRLYSNHKIRIVSLKGSWQDMGRQYGALLGRHIKEMRAAVSKQLLQAGIARSEADLTAFAAKLAPLYPPRFQAMLQGVRQTSGLPASDMAVLNGFFDFILSTQNAQATCAAIAAWEPVSGDGRLVLGRNFDFAPFFKNFAPQLVITVLNPDDGSTPTASIGYAGQLGSISTFNAAGLTLENNNGALNGDTTRHFLQRTPFLARDVELLLDNRTLDALGEQTAKLQMAFPLLYMVTDARRAVVYEAGTERVARRDPAEPGLLVASNTPLDPGWPAPPAAYKDIAQDSRVRYDNLVRLARAYKAALDDRVMMAILDTPTEEGGATPKGNGHDTWQYVAVPADLRLWFKAPGYLDWTPVDLKKYFR</sequence>
<keyword evidence="1" id="KW-0732">Signal</keyword>
<accession>A0A6V8LUK7</accession>
<reference evidence="2 3" key="1">
    <citation type="submission" date="2020-04" db="EMBL/GenBank/DDBJ databases">
        <authorList>
            <consortium name="Desulfovibrio sp. FSS-1 genome sequencing consortium"/>
            <person name="Shimoshige H."/>
            <person name="Kobayashi H."/>
            <person name="Maekawa T."/>
        </authorList>
    </citation>
    <scope>NUCLEOTIDE SEQUENCE [LARGE SCALE GENOMIC DNA]</scope>
    <source>
        <strain evidence="2 3">SIID29052-01</strain>
    </source>
</reference>
<dbReference type="AlphaFoldDB" id="A0A6V8LUK7"/>
<reference evidence="2 3" key="2">
    <citation type="submission" date="2020-05" db="EMBL/GenBank/DDBJ databases">
        <title>Draft genome sequence of Desulfovibrio sp. strainFSS-1.</title>
        <authorList>
            <person name="Shimoshige H."/>
            <person name="Kobayashi H."/>
            <person name="Maekawa T."/>
        </authorList>
    </citation>
    <scope>NUCLEOTIDE SEQUENCE [LARGE SCALE GENOMIC DNA]</scope>
    <source>
        <strain evidence="2 3">SIID29052-01</strain>
    </source>
</reference>
<evidence type="ECO:0000313" key="2">
    <source>
        <dbReference type="EMBL" id="GFK93496.1"/>
    </source>
</evidence>
<dbReference type="InterPro" id="IPR047794">
    <property type="entry name" value="C45_proenzyme-like"/>
</dbReference>
<keyword evidence="3" id="KW-1185">Reference proteome</keyword>
<gene>
    <name evidence="2" type="ORF">NNJEOMEG_01329</name>
</gene>
<dbReference type="RefSeq" id="WP_173082570.1">
    <property type="nucleotide sequence ID" value="NZ_BLTE01000004.1"/>
</dbReference>
<name>A0A6V8LUK7_9BACT</name>
<comment type="caution">
    <text evidence="2">The sequence shown here is derived from an EMBL/GenBank/DDBJ whole genome shotgun (WGS) entry which is preliminary data.</text>
</comment>
<proteinExistence type="predicted"/>
<protein>
    <recommendedName>
        <fullName evidence="4">Acyl-coenzyme A:6-aminopenicillanic acid acyl-transferase</fullName>
    </recommendedName>
</protein>